<sequence>MNGEVGWSSLEIRFKNTKNPICIYLLWRSNDFNAMFVTVEDMETGHTKKYKYIGVSYKNESVIQRVLNHYGFTTEDLYASVAVFLTVYDNASGVTEGRIEIKDRKCRWIHRTFNGIETRSSLWRRVSIKGKSIYDMVCAVDRLFYKSEKAHILYE</sequence>
<proteinExistence type="predicted"/>
<organism evidence="1">
    <name type="scientific">Mediterraneibacter gnavus CAG:126</name>
    <dbReference type="NCBI Taxonomy" id="1263106"/>
    <lineage>
        <taxon>Bacteria</taxon>
        <taxon>Bacillati</taxon>
        <taxon>Bacillota</taxon>
        <taxon>Clostridia</taxon>
        <taxon>Lachnospirales</taxon>
        <taxon>Lachnospiraceae</taxon>
        <taxon>Mediterraneibacter</taxon>
    </lineage>
</organism>
<reference evidence="1" key="1">
    <citation type="submission" date="2012-11" db="EMBL/GenBank/DDBJ databases">
        <title>Dependencies among metagenomic species, viruses, plasmids and units of genetic variation.</title>
        <authorList>
            <person name="Nielsen H.B."/>
            <person name="Almeida M."/>
            <person name="Juncker A.S."/>
            <person name="Rasmussen S."/>
            <person name="Li J."/>
            <person name="Sunagawa S."/>
            <person name="Plichta D."/>
            <person name="Gautier L."/>
            <person name="Le Chatelier E."/>
            <person name="Peletier E."/>
            <person name="Bonde I."/>
            <person name="Nielsen T."/>
            <person name="Manichanh C."/>
            <person name="Arumugam M."/>
            <person name="Batto J."/>
            <person name="Santos M.B.Q.D."/>
            <person name="Blom N."/>
            <person name="Borruel N."/>
            <person name="Burgdorf K.S."/>
            <person name="Boumezbeur F."/>
            <person name="Casellas F."/>
            <person name="Dore J."/>
            <person name="Guarner F."/>
            <person name="Hansen T."/>
            <person name="Hildebrand F."/>
            <person name="Kaas R.S."/>
            <person name="Kennedy S."/>
            <person name="Kristiansen K."/>
            <person name="Kultima J.R."/>
            <person name="Leonard P."/>
            <person name="Levenez F."/>
            <person name="Lund O."/>
            <person name="Moumen B."/>
            <person name="Le Paslier D."/>
            <person name="Pons N."/>
            <person name="Pedersen O."/>
            <person name="Prifti E."/>
            <person name="Qin J."/>
            <person name="Raes J."/>
            <person name="Tap J."/>
            <person name="Tims S."/>
            <person name="Ussery D.W."/>
            <person name="Yamada T."/>
            <person name="MetaHit consortium"/>
            <person name="Renault P."/>
            <person name="Sicheritz-Ponten T."/>
            <person name="Bork P."/>
            <person name="Wang J."/>
            <person name="Brunak S."/>
            <person name="Ehrlich S.D."/>
        </authorList>
    </citation>
    <scope>NUCLEOTIDE SEQUENCE [LARGE SCALE GENOMIC DNA]</scope>
</reference>
<comment type="caution">
    <text evidence="1">The sequence shown here is derived from an EMBL/GenBank/DDBJ whole genome shotgun (WGS) entry which is preliminary data.</text>
</comment>
<dbReference type="EMBL" id="CBAL010000146">
    <property type="protein sequence ID" value="CCZ68552.1"/>
    <property type="molecule type" value="Genomic_DNA"/>
</dbReference>
<dbReference type="AlphaFoldDB" id="R5UIE6"/>
<accession>R5UIE6</accession>
<gene>
    <name evidence="1" type="ORF">BN481_01345</name>
</gene>
<protein>
    <submittedName>
        <fullName evidence="1">Uncharacterized protein</fullName>
    </submittedName>
</protein>
<name>R5UIE6_MEDGN</name>
<dbReference type="Proteomes" id="UP000018114">
    <property type="component" value="Unassembled WGS sequence"/>
</dbReference>
<evidence type="ECO:0000313" key="1">
    <source>
        <dbReference type="EMBL" id="CCZ68552.1"/>
    </source>
</evidence>